<evidence type="ECO:0000313" key="3">
    <source>
        <dbReference type="Proteomes" id="UP000237347"/>
    </source>
</evidence>
<evidence type="ECO:0000256" key="1">
    <source>
        <dbReference type="SAM" id="Phobius"/>
    </source>
</evidence>
<dbReference type="GO" id="GO:0016592">
    <property type="term" value="C:mediator complex"/>
    <property type="evidence" value="ECO:0007669"/>
    <property type="project" value="InterPro"/>
</dbReference>
<keyword evidence="1" id="KW-0472">Membrane</keyword>
<feature type="transmembrane region" description="Helical" evidence="1">
    <location>
        <begin position="1213"/>
        <end position="1234"/>
    </location>
</feature>
<reference evidence="2 3" key="1">
    <citation type="journal article" date="2018" name="Sci. Data">
        <title>The draft genome sequence of cork oak.</title>
        <authorList>
            <person name="Ramos A.M."/>
            <person name="Usie A."/>
            <person name="Barbosa P."/>
            <person name="Barros P.M."/>
            <person name="Capote T."/>
            <person name="Chaves I."/>
            <person name="Simoes F."/>
            <person name="Abreu I."/>
            <person name="Carrasquinho I."/>
            <person name="Faro C."/>
            <person name="Guimaraes J.B."/>
            <person name="Mendonca D."/>
            <person name="Nobrega F."/>
            <person name="Rodrigues L."/>
            <person name="Saibo N.J.M."/>
            <person name="Varela M.C."/>
            <person name="Egas C."/>
            <person name="Matos J."/>
            <person name="Miguel C.M."/>
            <person name="Oliveira M.M."/>
            <person name="Ricardo C.P."/>
            <person name="Goncalves S."/>
        </authorList>
    </citation>
    <scope>NUCLEOTIDE SEQUENCE [LARGE SCALE GENOMIC DNA]</scope>
    <source>
        <strain evidence="3">cv. HL8</strain>
    </source>
</reference>
<dbReference type="GO" id="GO:2000762">
    <property type="term" value="P:regulation of phenylpropanoid metabolic process"/>
    <property type="evidence" value="ECO:0007669"/>
    <property type="project" value="InterPro"/>
</dbReference>
<feature type="transmembrane region" description="Helical" evidence="1">
    <location>
        <begin position="1065"/>
        <end position="1087"/>
    </location>
</feature>
<organism evidence="2 3">
    <name type="scientific">Quercus suber</name>
    <name type="common">Cork oak</name>
    <dbReference type="NCBI Taxonomy" id="58331"/>
    <lineage>
        <taxon>Eukaryota</taxon>
        <taxon>Viridiplantae</taxon>
        <taxon>Streptophyta</taxon>
        <taxon>Embryophyta</taxon>
        <taxon>Tracheophyta</taxon>
        <taxon>Spermatophyta</taxon>
        <taxon>Magnoliopsida</taxon>
        <taxon>eudicotyledons</taxon>
        <taxon>Gunneridae</taxon>
        <taxon>Pentapetalae</taxon>
        <taxon>rosids</taxon>
        <taxon>fabids</taxon>
        <taxon>Fagales</taxon>
        <taxon>Fagaceae</taxon>
        <taxon>Quercus</taxon>
    </lineage>
</organism>
<dbReference type="Proteomes" id="UP000237347">
    <property type="component" value="Unassembled WGS sequence"/>
</dbReference>
<protein>
    <submittedName>
        <fullName evidence="2">Mediator of rna polymerase ii transcription subunit 33a</fullName>
    </submittedName>
</protein>
<evidence type="ECO:0000313" key="2">
    <source>
        <dbReference type="EMBL" id="KAK7855840.1"/>
    </source>
</evidence>
<name>A0AAW0LW89_QUESU</name>
<keyword evidence="1" id="KW-1133">Transmembrane helix</keyword>
<dbReference type="EMBL" id="PKMF04000042">
    <property type="protein sequence ID" value="KAK7855840.1"/>
    <property type="molecule type" value="Genomic_DNA"/>
</dbReference>
<gene>
    <name evidence="2" type="primary">MED33A_0</name>
    <name evidence="2" type="ORF">CFP56_026480</name>
</gene>
<keyword evidence="3" id="KW-1185">Reference proteome</keyword>
<dbReference type="InterPro" id="IPR039638">
    <property type="entry name" value="MED33A/B"/>
</dbReference>
<dbReference type="AlphaFoldDB" id="A0AAW0LW89"/>
<feature type="transmembrane region" description="Helical" evidence="1">
    <location>
        <begin position="1114"/>
        <end position="1133"/>
    </location>
</feature>
<dbReference type="PANTHER" id="PTHR33739">
    <property type="entry name" value="OS07G0681500 PROTEIN"/>
    <property type="match status" value="1"/>
</dbReference>
<proteinExistence type="predicted"/>
<dbReference type="PANTHER" id="PTHR33739:SF5">
    <property type="entry name" value="MEDIATOR OF RNA POLYMERASE II TRANSCRIPTION SUBUNIT 33A"/>
    <property type="match status" value="1"/>
</dbReference>
<accession>A0AAW0LW89</accession>
<feature type="transmembrane region" description="Helical" evidence="1">
    <location>
        <begin position="899"/>
        <end position="926"/>
    </location>
</feature>
<sequence length="1238" mass="136657">MEQSNDWVQMVIEVTKDAQEKGSDPHVWAMQLSKFLNSEGLSLPSIEVAEVLVSYICWDNNVPILWKFLDKALVLNIVPLCSVISSRRHQPAAYRLFMELLKRHAFTLKSQIKGMNYQRQVLNFVLHIMVMQSIDTILQLSQIFGLKTSEAGTIVVELIFSLVWQLLDASLDDEGLLELTSEKKSRWATNPQDMEIDGHDKYDEKQSECHERMQKFNTLMAIELIGQFMQNKVTSRILNLARQNMSSHWKGFTQRLQLLQANSSALKNAEITPEALLQLASNSHIVSQEIRLKSRLNSNDIVGRDSIYTTRFRLDNRFCTLLCIITLVVADFIDEEESAPLDETEYGSTSSWKEERSVPGKCRNELASSLQMLGDYKGLLIPLKSTVSAANQAAAKAMFYISGVNIENTNLECISMNHMPTNCAGNMRHLIVEACIARNLLDTSAYFWPGYVNGKINQIPVSLPGQVPGWSSLMQGESLTPVMTNALVSTPASSLAELEKIFEIAVNGSNEEKISVAKILCGASLIHGWKVQEHTADFIIRLLSLPAPADYSGRESHLIGYAHMLDILVLGITSLECLQLFSLHGLVPHLACSLMSICEVFGSCVSNEVCTAATGEKISAHTVFSDAFTLLLRLWRFYHPPIKLRTGIAIQIEFFQTPEYLLLLRNFYLLSHGRNHQSRNKRRQKAVARSLSPHPILICTFPKMRDWYQQHSASIHSTLSGLVVEAHVHQIVDALLGMMFRGSQSLHSVSSGSGVRGPKHEDNFLRLNLPAWNILEAVPFAVEAALKACANGILSPRELSTGLKMLCNFLPASLASIVSYFSSEVCRGVWKPVSMNGTDWPSPDANLSDVEEQIKKVVAATGVDVPSIASAGSSAPTLPLPLAAFVSLTLTFRAVESPLYLAIPALEFIAAGSPWPCMPIVASLWCQKVKRMFDYFVFSASRTVFLQNHSAVVKLLQSCFTATLGINSSPISSNGGVAVLLGNGLKFPFNDWSPVAPGILFLHAIRSLKGTLLIAEDILSLLMHSVREIACSGLHRETLEKMKSTKNIVRSGKVSFAAALARVKLMASLGASLVYICGGFSLVQPLFKETLTSWLISPHSSELEGRSEGMVEVLMGYALAYFAFLCGAFGWGVDSASYASNWRHDILKGHMKFLANALDGKISLGCHRATWHVYVSEFLSLMTDCAPIWVLNTDVNALKSISRGLKQWNNEKLALALLVISGAGNMGAVAEFIIENAL</sequence>
<comment type="caution">
    <text evidence="2">The sequence shown here is derived from an EMBL/GenBank/DDBJ whole genome shotgun (WGS) entry which is preliminary data.</text>
</comment>
<keyword evidence="1" id="KW-0812">Transmembrane</keyword>